<evidence type="ECO:0000313" key="3">
    <source>
        <dbReference type="EMBL" id="KAK3390247.1"/>
    </source>
</evidence>
<evidence type="ECO:0000256" key="2">
    <source>
        <dbReference type="SAM" id="Phobius"/>
    </source>
</evidence>
<keyword evidence="2" id="KW-0812">Transmembrane</keyword>
<dbReference type="Proteomes" id="UP001285441">
    <property type="component" value="Unassembled WGS sequence"/>
</dbReference>
<keyword evidence="2" id="KW-0472">Membrane</keyword>
<feature type="transmembrane region" description="Helical" evidence="2">
    <location>
        <begin position="71"/>
        <end position="90"/>
    </location>
</feature>
<feature type="compositionally biased region" description="Basic and acidic residues" evidence="1">
    <location>
        <begin position="1"/>
        <end position="21"/>
    </location>
</feature>
<sequence>MSDMRLDRSDKRTTRRDRPSDSHMCGSHSCQWGFHGWRSAVERRARIPGPGVSHSHEGIAVQHSRRTLTTFLLPALPFSLFYWALCWYQYIGTSRCHECRMSLSPPSHLWRAKIRRIGRKPWCHIEHLSPTCSSEPKWRRINKIWGLRRVARRLIGICAAEAFFMLLRRLGALFRPVFDEVLVHVHAQYLLILSS</sequence>
<dbReference type="EMBL" id="JAULSW010000002">
    <property type="protein sequence ID" value="KAK3390247.1"/>
    <property type="molecule type" value="Genomic_DNA"/>
</dbReference>
<reference evidence="3" key="2">
    <citation type="submission" date="2023-06" db="EMBL/GenBank/DDBJ databases">
        <authorList>
            <consortium name="Lawrence Berkeley National Laboratory"/>
            <person name="Haridas S."/>
            <person name="Hensen N."/>
            <person name="Bonometti L."/>
            <person name="Westerberg I."/>
            <person name="Brannstrom I.O."/>
            <person name="Guillou S."/>
            <person name="Cros-Aarteil S."/>
            <person name="Calhoun S."/>
            <person name="Kuo A."/>
            <person name="Mondo S."/>
            <person name="Pangilinan J."/>
            <person name="Riley R."/>
            <person name="LaButti K."/>
            <person name="Andreopoulos B."/>
            <person name="Lipzen A."/>
            <person name="Chen C."/>
            <person name="Yanf M."/>
            <person name="Daum C."/>
            <person name="Ng V."/>
            <person name="Clum A."/>
            <person name="Steindorff A."/>
            <person name="Ohm R."/>
            <person name="Martin F."/>
            <person name="Silar P."/>
            <person name="Natvig D."/>
            <person name="Lalanne C."/>
            <person name="Gautier V."/>
            <person name="Ament-velasquez S.L."/>
            <person name="Kruys A."/>
            <person name="Hutchinson M.I."/>
            <person name="Powell A.J."/>
            <person name="Barry K."/>
            <person name="Miller A.N."/>
            <person name="Grigoriev I.V."/>
            <person name="Debuchy R."/>
            <person name="Gladieux P."/>
            <person name="Thoren M.H."/>
            <person name="Johannesson H."/>
        </authorList>
    </citation>
    <scope>NUCLEOTIDE SEQUENCE</scope>
    <source>
        <strain evidence="3">CBS 232.78</strain>
    </source>
</reference>
<evidence type="ECO:0000313" key="4">
    <source>
        <dbReference type="Proteomes" id="UP001285441"/>
    </source>
</evidence>
<comment type="caution">
    <text evidence="3">The sequence shown here is derived from an EMBL/GenBank/DDBJ whole genome shotgun (WGS) entry which is preliminary data.</text>
</comment>
<feature type="region of interest" description="Disordered" evidence="1">
    <location>
        <begin position="1"/>
        <end position="27"/>
    </location>
</feature>
<gene>
    <name evidence="3" type="ORF">B0H63DRAFT_109666</name>
</gene>
<keyword evidence="2" id="KW-1133">Transmembrane helix</keyword>
<name>A0AAE0U486_9PEZI</name>
<organism evidence="3 4">
    <name type="scientific">Podospora didyma</name>
    <dbReference type="NCBI Taxonomy" id="330526"/>
    <lineage>
        <taxon>Eukaryota</taxon>
        <taxon>Fungi</taxon>
        <taxon>Dikarya</taxon>
        <taxon>Ascomycota</taxon>
        <taxon>Pezizomycotina</taxon>
        <taxon>Sordariomycetes</taxon>
        <taxon>Sordariomycetidae</taxon>
        <taxon>Sordariales</taxon>
        <taxon>Podosporaceae</taxon>
        <taxon>Podospora</taxon>
    </lineage>
</organism>
<proteinExistence type="predicted"/>
<accession>A0AAE0U486</accession>
<reference evidence="3" key="1">
    <citation type="journal article" date="2023" name="Mol. Phylogenet. Evol.">
        <title>Genome-scale phylogeny and comparative genomics of the fungal order Sordariales.</title>
        <authorList>
            <person name="Hensen N."/>
            <person name="Bonometti L."/>
            <person name="Westerberg I."/>
            <person name="Brannstrom I.O."/>
            <person name="Guillou S."/>
            <person name="Cros-Aarteil S."/>
            <person name="Calhoun S."/>
            <person name="Haridas S."/>
            <person name="Kuo A."/>
            <person name="Mondo S."/>
            <person name="Pangilinan J."/>
            <person name="Riley R."/>
            <person name="LaButti K."/>
            <person name="Andreopoulos B."/>
            <person name="Lipzen A."/>
            <person name="Chen C."/>
            <person name="Yan M."/>
            <person name="Daum C."/>
            <person name="Ng V."/>
            <person name="Clum A."/>
            <person name="Steindorff A."/>
            <person name="Ohm R.A."/>
            <person name="Martin F."/>
            <person name="Silar P."/>
            <person name="Natvig D.O."/>
            <person name="Lalanne C."/>
            <person name="Gautier V."/>
            <person name="Ament-Velasquez S.L."/>
            <person name="Kruys A."/>
            <person name="Hutchinson M.I."/>
            <person name="Powell A.J."/>
            <person name="Barry K."/>
            <person name="Miller A.N."/>
            <person name="Grigoriev I.V."/>
            <person name="Debuchy R."/>
            <person name="Gladieux P."/>
            <person name="Hiltunen Thoren M."/>
            <person name="Johannesson H."/>
        </authorList>
    </citation>
    <scope>NUCLEOTIDE SEQUENCE</scope>
    <source>
        <strain evidence="3">CBS 232.78</strain>
    </source>
</reference>
<evidence type="ECO:0000256" key="1">
    <source>
        <dbReference type="SAM" id="MobiDB-lite"/>
    </source>
</evidence>
<dbReference type="AlphaFoldDB" id="A0AAE0U486"/>
<keyword evidence="4" id="KW-1185">Reference proteome</keyword>
<protein>
    <submittedName>
        <fullName evidence="3">Uncharacterized protein</fullName>
    </submittedName>
</protein>